<dbReference type="PANTHER" id="PTHR47893">
    <property type="entry name" value="REGULATORY PROTEIN PCHR"/>
    <property type="match status" value="1"/>
</dbReference>
<dbReference type="GO" id="GO:0043565">
    <property type="term" value="F:sequence-specific DNA binding"/>
    <property type="evidence" value="ECO:0007669"/>
    <property type="project" value="InterPro"/>
</dbReference>
<dbReference type="InterPro" id="IPR053142">
    <property type="entry name" value="PchR_regulatory_protein"/>
</dbReference>
<dbReference type="AlphaFoldDB" id="A0A1M6URY7"/>
<organism evidence="5 6">
    <name type="scientific">Selenomonas ruminantium</name>
    <dbReference type="NCBI Taxonomy" id="971"/>
    <lineage>
        <taxon>Bacteria</taxon>
        <taxon>Bacillati</taxon>
        <taxon>Bacillota</taxon>
        <taxon>Negativicutes</taxon>
        <taxon>Selenomonadales</taxon>
        <taxon>Selenomonadaceae</taxon>
        <taxon>Selenomonas</taxon>
    </lineage>
</organism>
<gene>
    <name evidence="5" type="ORF">SAMN05216582_11438</name>
</gene>
<feature type="domain" description="HTH araC/xylS-type" evidence="4">
    <location>
        <begin position="230"/>
        <end position="328"/>
    </location>
</feature>
<dbReference type="PROSITE" id="PS01124">
    <property type="entry name" value="HTH_ARAC_FAMILY_2"/>
    <property type="match status" value="1"/>
</dbReference>
<dbReference type="Gene3D" id="1.10.10.60">
    <property type="entry name" value="Homeodomain-like"/>
    <property type="match status" value="1"/>
</dbReference>
<reference evidence="5 6" key="1">
    <citation type="submission" date="2016-11" db="EMBL/GenBank/DDBJ databases">
        <authorList>
            <person name="Jaros S."/>
            <person name="Januszkiewicz K."/>
            <person name="Wedrychowicz H."/>
        </authorList>
    </citation>
    <scope>NUCLEOTIDE SEQUENCE [LARGE SCALE GENOMIC DNA]</scope>
    <source>
        <strain evidence="5 6">HD4</strain>
    </source>
</reference>
<evidence type="ECO:0000313" key="6">
    <source>
        <dbReference type="Proteomes" id="UP000184263"/>
    </source>
</evidence>
<dbReference type="PROSITE" id="PS00041">
    <property type="entry name" value="HTH_ARAC_FAMILY_1"/>
    <property type="match status" value="1"/>
</dbReference>
<evidence type="ECO:0000259" key="4">
    <source>
        <dbReference type="PROSITE" id="PS01124"/>
    </source>
</evidence>
<dbReference type="InterPro" id="IPR018060">
    <property type="entry name" value="HTH_AraC"/>
</dbReference>
<keyword evidence="1" id="KW-0805">Transcription regulation</keyword>
<dbReference type="RefSeq" id="WP_073089987.1">
    <property type="nucleotide sequence ID" value="NZ_FRBC01000014.1"/>
</dbReference>
<dbReference type="OrthoDB" id="9772607at2"/>
<evidence type="ECO:0000313" key="5">
    <source>
        <dbReference type="EMBL" id="SHK71933.1"/>
    </source>
</evidence>
<dbReference type="PRINTS" id="PR00032">
    <property type="entry name" value="HTHARAC"/>
</dbReference>
<keyword evidence="3" id="KW-0804">Transcription</keyword>
<evidence type="ECO:0000256" key="1">
    <source>
        <dbReference type="ARBA" id="ARBA00023015"/>
    </source>
</evidence>
<dbReference type="InterPro" id="IPR009057">
    <property type="entry name" value="Homeodomain-like_sf"/>
</dbReference>
<dbReference type="GO" id="GO:0003700">
    <property type="term" value="F:DNA-binding transcription factor activity"/>
    <property type="evidence" value="ECO:0007669"/>
    <property type="project" value="InterPro"/>
</dbReference>
<dbReference type="EMBL" id="FRBC01000014">
    <property type="protein sequence ID" value="SHK71933.1"/>
    <property type="molecule type" value="Genomic_DNA"/>
</dbReference>
<protein>
    <submittedName>
        <fullName evidence="5">AraC-type DNA-binding protein</fullName>
    </submittedName>
</protein>
<dbReference type="InterPro" id="IPR018062">
    <property type="entry name" value="HTH_AraC-typ_CS"/>
</dbReference>
<accession>A0A1M6URY7</accession>
<evidence type="ECO:0000256" key="3">
    <source>
        <dbReference type="ARBA" id="ARBA00023163"/>
    </source>
</evidence>
<dbReference type="SUPFAM" id="SSF46689">
    <property type="entry name" value="Homeodomain-like"/>
    <property type="match status" value="2"/>
</dbReference>
<name>A0A1M6URY7_SELRU</name>
<dbReference type="SMART" id="SM00342">
    <property type="entry name" value="HTH_ARAC"/>
    <property type="match status" value="1"/>
</dbReference>
<dbReference type="Pfam" id="PF12833">
    <property type="entry name" value="HTH_18"/>
    <property type="match status" value="1"/>
</dbReference>
<evidence type="ECO:0000256" key="2">
    <source>
        <dbReference type="ARBA" id="ARBA00023125"/>
    </source>
</evidence>
<dbReference type="InterPro" id="IPR020449">
    <property type="entry name" value="Tscrpt_reg_AraC-type_HTH"/>
</dbReference>
<sequence>MSIASPNIADFLPQISSGTLEINAHYPQQKDHGRLDQWHPILPQGKGLIDNFHLFPGLHLSHVRFLAPEVRYQHPASDMVIEINHCRRGRSSWHLQGERLLTLKAGDIDIHTTDCCADSRQEFSAGFYEGITISLDLNIFGKKLPAILQEAHLSTEQLYQDFCMPDSPLLLPSGSSLDRLLTPLYNIPDSIRLPYYQLKVQEILLLLSVWKPNAAPDRLQYHTEQAGRLQEIYTFLTNDLSARHTIAQLAQRFHINPTTLKREFKQTYGLPIAQFMQEYRMQQAMKRIRETDTPLSVIAQEVGYANQSKFAEVFKKITGKLPSAYRRQS</sequence>
<dbReference type="PANTHER" id="PTHR47893:SF1">
    <property type="entry name" value="REGULATORY PROTEIN PCHR"/>
    <property type="match status" value="1"/>
</dbReference>
<keyword evidence="2 5" id="KW-0238">DNA-binding</keyword>
<proteinExistence type="predicted"/>
<dbReference type="Proteomes" id="UP000184263">
    <property type="component" value="Unassembled WGS sequence"/>
</dbReference>